<keyword evidence="2" id="KW-1185">Reference proteome</keyword>
<evidence type="ECO:0008006" key="3">
    <source>
        <dbReference type="Google" id="ProtNLM"/>
    </source>
</evidence>
<reference evidence="1 2" key="1">
    <citation type="submission" date="2015-04" db="EMBL/GenBank/DDBJ databases">
        <title>The draft genome sequence of Erythrobacter luteus KA37.</title>
        <authorList>
            <person name="Zhuang L."/>
            <person name="Liu Y."/>
            <person name="Shao Z."/>
        </authorList>
    </citation>
    <scope>NUCLEOTIDE SEQUENCE [LARGE SCALE GENOMIC DNA]</scope>
    <source>
        <strain evidence="1 2">KA37</strain>
    </source>
</reference>
<dbReference type="AlphaFoldDB" id="A0A0G9MPC2"/>
<comment type="caution">
    <text evidence="1">The sequence shown here is derived from an EMBL/GenBank/DDBJ whole genome shotgun (WGS) entry which is preliminary data.</text>
</comment>
<protein>
    <recommendedName>
        <fullName evidence="3">HNH endonuclease</fullName>
    </recommendedName>
</protein>
<dbReference type="Proteomes" id="UP000053464">
    <property type="component" value="Unassembled WGS sequence"/>
</dbReference>
<dbReference type="EMBL" id="LBHB01000004">
    <property type="protein sequence ID" value="KLE32449.1"/>
    <property type="molecule type" value="Genomic_DNA"/>
</dbReference>
<evidence type="ECO:0000313" key="1">
    <source>
        <dbReference type="EMBL" id="KLE32449.1"/>
    </source>
</evidence>
<accession>A0A0G9MPC2</accession>
<organism evidence="1 2">
    <name type="scientific">Aurantiacibacter luteus</name>
    <dbReference type="NCBI Taxonomy" id="1581420"/>
    <lineage>
        <taxon>Bacteria</taxon>
        <taxon>Pseudomonadati</taxon>
        <taxon>Pseudomonadota</taxon>
        <taxon>Alphaproteobacteria</taxon>
        <taxon>Sphingomonadales</taxon>
        <taxon>Erythrobacteraceae</taxon>
        <taxon>Aurantiacibacter</taxon>
    </lineage>
</organism>
<dbReference type="STRING" id="1581420.AAW00_13545"/>
<proteinExistence type="predicted"/>
<name>A0A0G9MPC2_9SPHN</name>
<gene>
    <name evidence="1" type="ORF">AAW00_13545</name>
</gene>
<sequence>MGRLSGLPSRIGALPARVAALPKVAERFYQSKAWLDYRRRHAAWTRARLGGLWCCQCGGTRRLILDHRVERKDGGPDFPPFEQADWYCGGCHNRKTAQARAARARGG</sequence>
<dbReference type="PATRIC" id="fig|1581420.6.peg.2770"/>
<evidence type="ECO:0000313" key="2">
    <source>
        <dbReference type="Proteomes" id="UP000053464"/>
    </source>
</evidence>